<feature type="region of interest" description="Disordered" evidence="1">
    <location>
        <begin position="187"/>
        <end position="207"/>
    </location>
</feature>
<sequence>MIDAYVNLGIDVRKVSQMVVSGVGKKNVVAVANLLICYIVTQKAVAVDVYFINDMTPLITVQTAHALGLSIDELTSQAINKKIKLIQVLDDLNKSTFDESLVKPLCTRKYDEKSRYAAVYDMDYFANLANQGWDKLWLSKEGKKNSRNRVPARIKQLKSPVRASHLLAKCEPINELLESIKKYNDPDELFPTSEKVPPLQLNLPAPE</sequence>
<name>A0A0N5BHM2_STREA</name>
<accession>A0A0N5BHM2</accession>
<dbReference type="AlphaFoldDB" id="A0A0N5BHM2"/>
<proteinExistence type="predicted"/>
<evidence type="ECO:0000313" key="2">
    <source>
        <dbReference type="Proteomes" id="UP000046392"/>
    </source>
</evidence>
<evidence type="ECO:0000256" key="1">
    <source>
        <dbReference type="SAM" id="MobiDB-lite"/>
    </source>
</evidence>
<reference evidence="3" key="1">
    <citation type="submission" date="2017-02" db="UniProtKB">
        <authorList>
            <consortium name="WormBaseParasite"/>
        </authorList>
    </citation>
    <scope>IDENTIFICATION</scope>
</reference>
<dbReference type="Proteomes" id="UP000046392">
    <property type="component" value="Unplaced"/>
</dbReference>
<protein>
    <submittedName>
        <fullName evidence="3">3'-5' exonuclease domain-containing protein</fullName>
    </submittedName>
</protein>
<evidence type="ECO:0000313" key="3">
    <source>
        <dbReference type="WBParaSite" id="SPAL_0000546000.1"/>
    </source>
</evidence>
<keyword evidence="2" id="KW-1185">Reference proteome</keyword>
<organism evidence="2 3">
    <name type="scientific">Strongyloides papillosus</name>
    <name type="common">Intestinal threadworm</name>
    <dbReference type="NCBI Taxonomy" id="174720"/>
    <lineage>
        <taxon>Eukaryota</taxon>
        <taxon>Metazoa</taxon>
        <taxon>Ecdysozoa</taxon>
        <taxon>Nematoda</taxon>
        <taxon>Chromadorea</taxon>
        <taxon>Rhabditida</taxon>
        <taxon>Tylenchina</taxon>
        <taxon>Panagrolaimomorpha</taxon>
        <taxon>Strongyloidoidea</taxon>
        <taxon>Strongyloididae</taxon>
        <taxon>Strongyloides</taxon>
    </lineage>
</organism>
<dbReference type="WBParaSite" id="SPAL_0000546000.1">
    <property type="protein sequence ID" value="SPAL_0000546000.1"/>
    <property type="gene ID" value="SPAL_0000546000"/>
</dbReference>